<name>A0ACC1RFS8_9HYPO</name>
<organism evidence="1 2">
    <name type="scientific">Fusarium decemcellulare</name>
    <dbReference type="NCBI Taxonomy" id="57161"/>
    <lineage>
        <taxon>Eukaryota</taxon>
        <taxon>Fungi</taxon>
        <taxon>Dikarya</taxon>
        <taxon>Ascomycota</taxon>
        <taxon>Pezizomycotina</taxon>
        <taxon>Sordariomycetes</taxon>
        <taxon>Hypocreomycetidae</taxon>
        <taxon>Hypocreales</taxon>
        <taxon>Nectriaceae</taxon>
        <taxon>Fusarium</taxon>
        <taxon>Fusarium decemcellulare species complex</taxon>
    </lineage>
</organism>
<sequence>MPLQLREGRPDDIPAMCDVYFSAFGDTVIGSRVFLENKDASSRMIISDYSQEILDPQFQFLVVTHKTTPDSEKEEVVAFAKWCLPGAPIKDPPPAEVWPANGELAVEFFGTMTRGHRKHMGDTSHYYLEIIGTKKEFMRQGAASLLIRWGLEKADAAGLPCFLEATVKGKGLYEKFGYKTVGEDVFNWPQGRVVEAYMVRDAKTNGVQNGH</sequence>
<accession>A0ACC1RFS8</accession>
<dbReference type="Proteomes" id="UP001148629">
    <property type="component" value="Unassembled WGS sequence"/>
</dbReference>
<protein>
    <submittedName>
        <fullName evidence="1">Uncharacterized protein</fullName>
    </submittedName>
</protein>
<dbReference type="EMBL" id="JANRMS010004106">
    <property type="protein sequence ID" value="KAJ3511747.1"/>
    <property type="molecule type" value="Genomic_DNA"/>
</dbReference>
<comment type="caution">
    <text evidence="1">The sequence shown here is derived from an EMBL/GenBank/DDBJ whole genome shotgun (WGS) entry which is preliminary data.</text>
</comment>
<keyword evidence="2" id="KW-1185">Reference proteome</keyword>
<gene>
    <name evidence="1" type="ORF">NM208_g15396</name>
</gene>
<reference evidence="1" key="1">
    <citation type="submission" date="2022-08" db="EMBL/GenBank/DDBJ databases">
        <title>Genome Sequence of Fusarium decemcellulare.</title>
        <authorList>
            <person name="Buettner E."/>
        </authorList>
    </citation>
    <scope>NUCLEOTIDE SEQUENCE</scope>
    <source>
        <strain evidence="1">Babe19</strain>
    </source>
</reference>
<evidence type="ECO:0000313" key="1">
    <source>
        <dbReference type="EMBL" id="KAJ3511747.1"/>
    </source>
</evidence>
<evidence type="ECO:0000313" key="2">
    <source>
        <dbReference type="Proteomes" id="UP001148629"/>
    </source>
</evidence>
<proteinExistence type="predicted"/>